<dbReference type="Proteomes" id="UP000007347">
    <property type="component" value="Chromosome"/>
</dbReference>
<dbReference type="PANTHER" id="PTHR39639">
    <property type="entry name" value="CHROMOSOME 16, WHOLE GENOME SHOTGUN SEQUENCE"/>
    <property type="match status" value="1"/>
</dbReference>
<dbReference type="PATRIC" id="fig|651182.5.peg.3394"/>
<dbReference type="InterPro" id="IPR004919">
    <property type="entry name" value="GmrSD_N"/>
</dbReference>
<dbReference type="HOGENOM" id="CLU_038557_1_0_7"/>
<proteinExistence type="predicted"/>
<gene>
    <name evidence="2" type="ordered locus">TOL2_C28610</name>
</gene>
<feature type="domain" description="GmrSD restriction endonucleases N-terminal" evidence="1">
    <location>
        <begin position="60"/>
        <end position="195"/>
    </location>
</feature>
<evidence type="ECO:0000313" key="2">
    <source>
        <dbReference type="EMBL" id="CCK81021.1"/>
    </source>
</evidence>
<name>K0NI29_DESTT</name>
<dbReference type="EMBL" id="FO203503">
    <property type="protein sequence ID" value="CCK81021.1"/>
    <property type="molecule type" value="Genomic_DNA"/>
</dbReference>
<dbReference type="STRING" id="651182.TOL2_C28610"/>
<evidence type="ECO:0000313" key="3">
    <source>
        <dbReference type="Proteomes" id="UP000007347"/>
    </source>
</evidence>
<dbReference type="PANTHER" id="PTHR39639:SF1">
    <property type="entry name" value="DUF262 DOMAIN-CONTAINING PROTEIN"/>
    <property type="match status" value="1"/>
</dbReference>
<sequence length="382" mass="44558">MEEIKTILQDKDTMEFDIEEQEDLDNEIADLKEPFDPKQIDIQIQQTTMDNLIKRLKHDEIDLNPDFQRTANLWKNEIQCRLIESLLIKLPIPAFYFDASIDEKWVVVDGLQRLSTIKKFVVDNALKLKGLEFIKELDTKKYSDLPRAYQRRIEEAPVTLYLIKPGTPKNVKYSLFYRINTGGLILNPQEIRHALSQNANNGQASIFLSSIADAEYFKECVMASSRRMLDKELILRFVSFRLTDFNQYREPMIKHLNNTMETLGTLDQQVLDTLKNDFKNAVMLSWELFGADAFRKSLAKKESKKMINRALFEVVTTVFSLLPYDEREILKARKEKSVQKFINLLNNIEFYNAITVSTTYSDNVKLRFNKVNEVVQSIVKEA</sequence>
<dbReference type="KEGG" id="dto:TOL2_C28610"/>
<protein>
    <submittedName>
        <fullName evidence="2">Conserved uncharacterized protein, DUF262</fullName>
    </submittedName>
</protein>
<keyword evidence="3" id="KW-1185">Reference proteome</keyword>
<dbReference type="RefSeq" id="WP_014958232.1">
    <property type="nucleotide sequence ID" value="NC_018645.1"/>
</dbReference>
<accession>K0NI29</accession>
<dbReference type="Pfam" id="PF03235">
    <property type="entry name" value="GmrSD_N"/>
    <property type="match status" value="1"/>
</dbReference>
<dbReference type="OrthoDB" id="9787127at2"/>
<evidence type="ECO:0000259" key="1">
    <source>
        <dbReference type="Pfam" id="PF03235"/>
    </source>
</evidence>
<dbReference type="AlphaFoldDB" id="K0NI29"/>
<reference evidence="2 3" key="1">
    <citation type="journal article" date="2013" name="Environ. Microbiol.">
        <title>Complete genome, catabolic sub-proteomes and key-metabolites of Desulfobacula toluolica Tol2, a marine, aromatic compound-degrading, sulfate-reducing bacterium.</title>
        <authorList>
            <person name="Wohlbrand L."/>
            <person name="Jacob J.H."/>
            <person name="Kube M."/>
            <person name="Mussmann M."/>
            <person name="Jarling R."/>
            <person name="Beck A."/>
            <person name="Amann R."/>
            <person name="Wilkes H."/>
            <person name="Reinhardt R."/>
            <person name="Rabus R."/>
        </authorList>
    </citation>
    <scope>NUCLEOTIDE SEQUENCE [LARGE SCALE GENOMIC DNA]</scope>
    <source>
        <strain evidence="3">DSM 7467 / Tol2</strain>
    </source>
</reference>
<organism evidence="2 3">
    <name type="scientific">Desulfobacula toluolica (strain DSM 7467 / Tol2)</name>
    <dbReference type="NCBI Taxonomy" id="651182"/>
    <lineage>
        <taxon>Bacteria</taxon>
        <taxon>Pseudomonadati</taxon>
        <taxon>Thermodesulfobacteriota</taxon>
        <taxon>Desulfobacteria</taxon>
        <taxon>Desulfobacterales</taxon>
        <taxon>Desulfobacteraceae</taxon>
        <taxon>Desulfobacula</taxon>
    </lineage>
</organism>